<evidence type="ECO:0000313" key="7">
    <source>
        <dbReference type="Proteomes" id="UP001304423"/>
    </source>
</evidence>
<dbReference type="Gene3D" id="1.10.10.10">
    <property type="entry name" value="Winged helix-like DNA-binding domain superfamily/Winged helix DNA-binding domain"/>
    <property type="match status" value="1"/>
</dbReference>
<dbReference type="Proteomes" id="UP001304423">
    <property type="component" value="Chromosome"/>
</dbReference>
<dbReference type="InterPro" id="IPR005119">
    <property type="entry name" value="LysR_subst-bd"/>
</dbReference>
<dbReference type="GO" id="GO:0003700">
    <property type="term" value="F:DNA-binding transcription factor activity"/>
    <property type="evidence" value="ECO:0007669"/>
    <property type="project" value="InterPro"/>
</dbReference>
<dbReference type="Pfam" id="PF03466">
    <property type="entry name" value="LysR_substrate"/>
    <property type="match status" value="1"/>
</dbReference>
<comment type="similarity">
    <text evidence="1">Belongs to the LysR transcriptional regulatory family.</text>
</comment>
<dbReference type="InterPro" id="IPR036388">
    <property type="entry name" value="WH-like_DNA-bd_sf"/>
</dbReference>
<keyword evidence="2" id="KW-0805">Transcription regulation</keyword>
<dbReference type="EMBL" id="CP136339">
    <property type="protein sequence ID" value="WOA52252.1"/>
    <property type="molecule type" value="Genomic_DNA"/>
</dbReference>
<dbReference type="GO" id="GO:0043565">
    <property type="term" value="F:sequence-specific DNA binding"/>
    <property type="evidence" value="ECO:0007669"/>
    <property type="project" value="TreeGrafter"/>
</dbReference>
<gene>
    <name evidence="6" type="ORF">RXA29_20655</name>
</gene>
<evidence type="ECO:0000259" key="5">
    <source>
        <dbReference type="PROSITE" id="PS50931"/>
    </source>
</evidence>
<dbReference type="CDD" id="cd08422">
    <property type="entry name" value="PBP2_CrgA_like"/>
    <property type="match status" value="1"/>
</dbReference>
<dbReference type="AlphaFoldDB" id="A0AAX4EY30"/>
<dbReference type="InterPro" id="IPR036390">
    <property type="entry name" value="WH_DNA-bd_sf"/>
</dbReference>
<evidence type="ECO:0000313" key="6">
    <source>
        <dbReference type="EMBL" id="WOA52252.1"/>
    </source>
</evidence>
<keyword evidence="4" id="KW-0804">Transcription</keyword>
<dbReference type="GO" id="GO:0006351">
    <property type="term" value="P:DNA-templated transcription"/>
    <property type="evidence" value="ECO:0007669"/>
    <property type="project" value="TreeGrafter"/>
</dbReference>
<dbReference type="SUPFAM" id="SSF53850">
    <property type="entry name" value="Periplasmic binding protein-like II"/>
    <property type="match status" value="1"/>
</dbReference>
<dbReference type="FunFam" id="1.10.10.10:FF:000001">
    <property type="entry name" value="LysR family transcriptional regulator"/>
    <property type="match status" value="1"/>
</dbReference>
<proteinExistence type="inferred from homology"/>
<dbReference type="Gene3D" id="3.40.190.290">
    <property type="match status" value="1"/>
</dbReference>
<dbReference type="SUPFAM" id="SSF46785">
    <property type="entry name" value="Winged helix' DNA-binding domain"/>
    <property type="match status" value="1"/>
</dbReference>
<evidence type="ECO:0000256" key="1">
    <source>
        <dbReference type="ARBA" id="ARBA00009437"/>
    </source>
</evidence>
<name>A0AAX4EY30_9GAMM</name>
<dbReference type="PANTHER" id="PTHR30537">
    <property type="entry name" value="HTH-TYPE TRANSCRIPTIONAL REGULATOR"/>
    <property type="match status" value="1"/>
</dbReference>
<dbReference type="RefSeq" id="WP_316392729.1">
    <property type="nucleotide sequence ID" value="NZ_CP136339.1"/>
</dbReference>
<dbReference type="PROSITE" id="PS50931">
    <property type="entry name" value="HTH_LYSR"/>
    <property type="match status" value="1"/>
</dbReference>
<protein>
    <submittedName>
        <fullName evidence="6">LysR family transcriptional regulator</fullName>
    </submittedName>
</protein>
<evidence type="ECO:0000256" key="4">
    <source>
        <dbReference type="ARBA" id="ARBA00023163"/>
    </source>
</evidence>
<reference evidence="6" key="1">
    <citation type="submission" date="2023-10" db="EMBL/GenBank/DDBJ databases">
        <title>Clonality and diversity in the soft rot Dickeya solani phytopathogen.</title>
        <authorList>
            <person name="Pedron J."/>
            <person name="Van Gijsegem F."/>
            <person name="Portier P."/>
            <person name="Taghouti G."/>
        </authorList>
    </citation>
    <scope>NUCLEOTIDE SEQUENCE</scope>
    <source>
        <strain evidence="6">CFBP5647</strain>
    </source>
</reference>
<dbReference type="InterPro" id="IPR000847">
    <property type="entry name" value="LysR_HTH_N"/>
</dbReference>
<accession>A0AAX4EY30</accession>
<evidence type="ECO:0000256" key="3">
    <source>
        <dbReference type="ARBA" id="ARBA00023125"/>
    </source>
</evidence>
<sequence>MDLNALKMFVLTARSGSLSAAARQNNIPLPTLSRRIAELEHELNVVLLERTVKGCRATEAGQKLLDQASSAIDILNDAELFLATGDTRITGRLRLTMPQSLELWWEIIRRFQQMHPGIAINVYTTERRVDLISEGIDVALRVGSIADDDVVARHLMDFRHILVASPKLVLNSGLPKEPSDLRNYACAAWGSVIGARPVWMLGEHAYDVPATFTVNDYLHLRAGALAGAYITELPAFFAAEYIHSGELIEILPQTRLPFSSLHLVYKKHRHVSAAARAYIEFCTDNAFVLMEKSRVPSDDENEHL</sequence>
<dbReference type="InterPro" id="IPR058163">
    <property type="entry name" value="LysR-type_TF_proteobact-type"/>
</dbReference>
<feature type="domain" description="HTH lysR-type" evidence="5">
    <location>
        <begin position="1"/>
        <end position="58"/>
    </location>
</feature>
<keyword evidence="3" id="KW-0238">DNA-binding</keyword>
<dbReference type="Pfam" id="PF00126">
    <property type="entry name" value="HTH_1"/>
    <property type="match status" value="1"/>
</dbReference>
<organism evidence="6 7">
    <name type="scientific">Dickeya solani</name>
    <dbReference type="NCBI Taxonomy" id="1089444"/>
    <lineage>
        <taxon>Bacteria</taxon>
        <taxon>Pseudomonadati</taxon>
        <taxon>Pseudomonadota</taxon>
        <taxon>Gammaproteobacteria</taxon>
        <taxon>Enterobacterales</taxon>
        <taxon>Pectobacteriaceae</taxon>
        <taxon>Dickeya</taxon>
    </lineage>
</organism>
<evidence type="ECO:0000256" key="2">
    <source>
        <dbReference type="ARBA" id="ARBA00023015"/>
    </source>
</evidence>
<dbReference type="PANTHER" id="PTHR30537:SF68">
    <property type="entry name" value="TRANSCRIPTIONAL REGULATOR-RELATED"/>
    <property type="match status" value="1"/>
</dbReference>